<evidence type="ECO:0000256" key="6">
    <source>
        <dbReference type="HAMAP-Rule" id="MF_03111"/>
    </source>
</evidence>
<evidence type="ECO:0000256" key="2">
    <source>
        <dbReference type="ARBA" id="ARBA00022792"/>
    </source>
</evidence>
<keyword evidence="3 6" id="KW-0496">Mitochondrion</keyword>
<dbReference type="UniPathway" id="UPA00232"/>
<dbReference type="Pfam" id="PF05019">
    <property type="entry name" value="Coq4"/>
    <property type="match status" value="1"/>
</dbReference>
<dbReference type="GO" id="GO:0008270">
    <property type="term" value="F:zinc ion binding"/>
    <property type="evidence" value="ECO:0007669"/>
    <property type="project" value="UniProtKB-UniRule"/>
</dbReference>
<protein>
    <recommendedName>
        <fullName evidence="6">Ubiquinone biosynthesis protein COQ4 homolog, mitochondrial</fullName>
    </recommendedName>
    <alternativeName>
        <fullName evidence="6">4-hydroxy-3-methoxy-5-polyprenylbenzoate decarboxylase</fullName>
        <ecNumber evidence="6">4.1.1.130</ecNumber>
    </alternativeName>
    <alternativeName>
        <fullName evidence="6">Coenzyme Q biosynthesis protein 4 homolog</fullName>
    </alternativeName>
</protein>
<feature type="binding site" evidence="6">
    <location>
        <position position="183"/>
    </location>
    <ligand>
        <name>Zn(2+)</name>
        <dbReference type="ChEBI" id="CHEBI:29105"/>
    </ligand>
</feature>
<comment type="cofactor">
    <cofactor evidence="6">
        <name>Zn(2+)</name>
        <dbReference type="ChEBI" id="CHEBI:29105"/>
    </cofactor>
</comment>
<feature type="binding site" evidence="6">
    <location>
        <position position="186"/>
    </location>
    <ligand>
        <name>Zn(2+)</name>
        <dbReference type="ChEBI" id="CHEBI:29105"/>
    </ligand>
</feature>
<comment type="function">
    <text evidence="6">Lyase that catalyzes the C1-decarboxylation of 4-hydroxy-3-methoxy-5-(all-trans-polyprenyl)benzoic acid into 2-methoxy-6-(all-trans-polyprenyl)phenol during ubiquinone biosynthesis.</text>
</comment>
<evidence type="ECO:0000256" key="5">
    <source>
        <dbReference type="ARBA" id="ARBA00023239"/>
    </source>
</evidence>
<comment type="pathway">
    <text evidence="6">Cofactor biosynthesis; ubiquinone biosynthesis.</text>
</comment>
<dbReference type="HAMAP" id="MF_03111">
    <property type="entry name" value="Coq4"/>
    <property type="match status" value="1"/>
</dbReference>
<dbReference type="EC" id="4.1.1.130" evidence="6"/>
<dbReference type="PANTHER" id="PTHR12922:SF7">
    <property type="entry name" value="UBIQUINONE BIOSYNTHESIS PROTEIN COQ4 HOMOLOG, MITOCHONDRIAL"/>
    <property type="match status" value="1"/>
</dbReference>
<gene>
    <name evidence="8" type="primary">COQ4_1</name>
    <name evidence="8" type="ORF">FRACYDRAFT_224960</name>
</gene>
<evidence type="ECO:0000313" key="8">
    <source>
        <dbReference type="EMBL" id="OEU18759.1"/>
    </source>
</evidence>
<dbReference type="GO" id="GO:0120539">
    <property type="term" value="F:4-hydroxy-3-methoxy-5-polyprenylbenzoate decarboxylase activity"/>
    <property type="evidence" value="ECO:0007669"/>
    <property type="project" value="UniProtKB-EC"/>
</dbReference>
<dbReference type="InterPro" id="IPR007715">
    <property type="entry name" value="Coq4"/>
</dbReference>
<dbReference type="GO" id="GO:0031314">
    <property type="term" value="C:extrinsic component of mitochondrial inner membrane"/>
    <property type="evidence" value="ECO:0007669"/>
    <property type="project" value="UniProtKB-UniRule"/>
</dbReference>
<dbReference type="Proteomes" id="UP000095751">
    <property type="component" value="Unassembled WGS sequence"/>
</dbReference>
<dbReference type="OrthoDB" id="4249at2759"/>
<dbReference type="PANTHER" id="PTHR12922">
    <property type="entry name" value="UBIQUINONE BIOSYNTHESIS PROTEIN"/>
    <property type="match status" value="1"/>
</dbReference>
<feature type="binding site" evidence="6">
    <location>
        <position position="198"/>
    </location>
    <ligand>
        <name>Zn(2+)</name>
        <dbReference type="ChEBI" id="CHEBI:29105"/>
    </ligand>
</feature>
<keyword evidence="9" id="KW-1185">Reference proteome</keyword>
<keyword evidence="5 6" id="KW-0456">Lyase</keyword>
<dbReference type="AlphaFoldDB" id="A0A1E7FKQ7"/>
<reference evidence="8 9" key="1">
    <citation type="submission" date="2016-09" db="EMBL/GenBank/DDBJ databases">
        <title>Extensive genetic diversity and differential bi-allelic expression allows diatom success in the polar Southern Ocean.</title>
        <authorList>
            <consortium name="DOE Joint Genome Institute"/>
            <person name="Mock T."/>
            <person name="Otillar R.P."/>
            <person name="Strauss J."/>
            <person name="Dupont C."/>
            <person name="Frickenhaus S."/>
            <person name="Maumus F."/>
            <person name="Mcmullan M."/>
            <person name="Sanges R."/>
            <person name="Schmutz J."/>
            <person name="Toseland A."/>
            <person name="Valas R."/>
            <person name="Veluchamy A."/>
            <person name="Ward B.J."/>
            <person name="Allen A."/>
            <person name="Barry K."/>
            <person name="Falciatore A."/>
            <person name="Ferrante M."/>
            <person name="Fortunato A.E."/>
            <person name="Gloeckner G."/>
            <person name="Gruber A."/>
            <person name="Hipkin R."/>
            <person name="Janech M."/>
            <person name="Kroth P."/>
            <person name="Leese F."/>
            <person name="Lindquist E."/>
            <person name="Lyon B.R."/>
            <person name="Martin J."/>
            <person name="Mayer C."/>
            <person name="Parker M."/>
            <person name="Quesneville H."/>
            <person name="Raymond J."/>
            <person name="Uhlig C."/>
            <person name="Valentin K.U."/>
            <person name="Worden A.Z."/>
            <person name="Armbrust E.V."/>
            <person name="Bowler C."/>
            <person name="Green B."/>
            <person name="Moulton V."/>
            <person name="Van Oosterhout C."/>
            <person name="Grigoriev I."/>
        </authorList>
    </citation>
    <scope>NUCLEOTIDE SEQUENCE [LARGE SCALE GENOMIC DNA]</scope>
    <source>
        <strain evidence="8 9">CCMP1102</strain>
    </source>
</reference>
<comment type="subcellular location">
    <subcellularLocation>
        <location evidence="6">Mitochondrion inner membrane</location>
        <topology evidence="6">Peripheral membrane protein</topology>
        <orientation evidence="6">Matrix side</orientation>
    </subcellularLocation>
</comment>
<evidence type="ECO:0000256" key="3">
    <source>
        <dbReference type="ARBA" id="ARBA00023128"/>
    </source>
</evidence>
<name>A0A1E7FKQ7_9STRA</name>
<keyword evidence="6" id="KW-0479">Metal-binding</keyword>
<dbReference type="KEGG" id="fcy:FRACYDRAFT_224960"/>
<keyword evidence="1 6" id="KW-0831">Ubiquinone biosynthesis</keyword>
<accession>A0A1E7FKQ7</accession>
<feature type="binding site" evidence="6">
    <location>
        <position position="182"/>
    </location>
    <ligand>
        <name>Zn(2+)</name>
        <dbReference type="ChEBI" id="CHEBI:29105"/>
    </ligand>
</feature>
<evidence type="ECO:0000256" key="4">
    <source>
        <dbReference type="ARBA" id="ARBA00023136"/>
    </source>
</evidence>
<evidence type="ECO:0000313" key="9">
    <source>
        <dbReference type="Proteomes" id="UP000095751"/>
    </source>
</evidence>
<organism evidence="8 9">
    <name type="scientific">Fragilariopsis cylindrus CCMP1102</name>
    <dbReference type="NCBI Taxonomy" id="635003"/>
    <lineage>
        <taxon>Eukaryota</taxon>
        <taxon>Sar</taxon>
        <taxon>Stramenopiles</taxon>
        <taxon>Ochrophyta</taxon>
        <taxon>Bacillariophyta</taxon>
        <taxon>Bacillariophyceae</taxon>
        <taxon>Bacillariophycidae</taxon>
        <taxon>Bacillariales</taxon>
        <taxon>Bacillariaceae</taxon>
        <taxon>Fragilariopsis</taxon>
    </lineage>
</organism>
<dbReference type="EMBL" id="KV784356">
    <property type="protein sequence ID" value="OEU18759.1"/>
    <property type="molecule type" value="Genomic_DNA"/>
</dbReference>
<keyword evidence="4 6" id="KW-0472">Membrane</keyword>
<feature type="compositionally biased region" description="Basic and acidic residues" evidence="7">
    <location>
        <begin position="19"/>
        <end position="33"/>
    </location>
</feature>
<feature type="region of interest" description="Disordered" evidence="7">
    <location>
        <begin position="18"/>
        <end position="47"/>
    </location>
</feature>
<evidence type="ECO:0000256" key="1">
    <source>
        <dbReference type="ARBA" id="ARBA00022688"/>
    </source>
</evidence>
<keyword evidence="2 6" id="KW-0999">Mitochondrion inner membrane</keyword>
<proteinExistence type="inferred from homology"/>
<comment type="similarity">
    <text evidence="6">Belongs to the COQ4 family.</text>
</comment>
<comment type="subunit">
    <text evidence="6">Component of a multi-subunit COQ enzyme complex.</text>
</comment>
<keyword evidence="6" id="KW-0862">Zinc</keyword>
<dbReference type="InParanoid" id="A0A1E7FKQ7"/>
<comment type="catalytic activity">
    <reaction evidence="6">
        <text>a 4-hydroxy-3-methoxy-5-(all-trans-polyprenyl)benzoate + H(+) = a 2-methoxy-6-(all-trans-polyprenyl)phenol + CO2</text>
        <dbReference type="Rhea" id="RHEA:81179"/>
        <dbReference type="Rhea" id="RHEA-COMP:9551"/>
        <dbReference type="Rhea" id="RHEA-COMP:10931"/>
        <dbReference type="ChEBI" id="CHEBI:15378"/>
        <dbReference type="ChEBI" id="CHEBI:16526"/>
        <dbReference type="ChEBI" id="CHEBI:62731"/>
        <dbReference type="ChEBI" id="CHEBI:84443"/>
        <dbReference type="EC" id="4.1.1.130"/>
    </reaction>
</comment>
<dbReference type="InterPro" id="IPR027540">
    <property type="entry name" value="Coq4_euk"/>
</dbReference>
<evidence type="ECO:0000256" key="7">
    <source>
        <dbReference type="SAM" id="MobiDB-lite"/>
    </source>
</evidence>
<sequence>MIIVSRVVSRGISTVRRRGQIEAKSHHHDEEPFYGKPRAKASGTSTPTTTIGNRIAIAIHNATTAYSDPTRADAVAVLGEITGPITLQRIHQKMITDPIGCQILKDRPIVSKATIPEYEQLILNAHNYNDTIKNHDDDTLTFGQAYGSFLKIHGFDPDERDDVNYIEDETLAYIMLRYRQCHDYFHTITGLPPTVLGELGLKWFEFFQTGLPIAALSCTVGSLRLNQEEQQILQNIYLPWAMKMNSQQQDLSSSSSLSSPFLMNIYYEKEFDTPIKELRNRLNLVPAPSIISSSNINST</sequence>